<reference evidence="1" key="1">
    <citation type="submission" date="2013-07" db="EMBL/GenBank/DDBJ databases">
        <title>Sub-species coevolution in mutualistic symbiosis.</title>
        <authorList>
            <person name="Murfin K."/>
            <person name="Klassen J."/>
            <person name="Lee M."/>
            <person name="Forst S."/>
            <person name="Stock P."/>
            <person name="Goodrich-Blair H."/>
        </authorList>
    </citation>
    <scope>NUCLEOTIDE SEQUENCE [LARGE SCALE GENOMIC DNA]</scope>
    <source>
        <strain evidence="1">Feltiae Moldova</strain>
    </source>
</reference>
<protein>
    <recommendedName>
        <fullName evidence="3">N-acetyltransferase domain-containing protein</fullName>
    </recommendedName>
</protein>
<evidence type="ECO:0000313" key="1">
    <source>
        <dbReference type="EMBL" id="CDH00179.1"/>
    </source>
</evidence>
<dbReference type="RefSeq" id="WP_038223219.1">
    <property type="nucleotide sequence ID" value="NZ_CAWLWD010000120.1"/>
</dbReference>
<evidence type="ECO:0000313" key="2">
    <source>
        <dbReference type="Proteomes" id="UP000028487"/>
    </source>
</evidence>
<name>A0A077NNP7_XENBV</name>
<organism evidence="1 2">
    <name type="scientific">Xenorhabdus bovienii str. feltiae Moldova</name>
    <dbReference type="NCBI Taxonomy" id="1398200"/>
    <lineage>
        <taxon>Bacteria</taxon>
        <taxon>Pseudomonadati</taxon>
        <taxon>Pseudomonadota</taxon>
        <taxon>Gammaproteobacteria</taxon>
        <taxon>Enterobacterales</taxon>
        <taxon>Morganellaceae</taxon>
        <taxon>Xenorhabdus</taxon>
    </lineage>
</organism>
<accession>A0A077NNP7</accession>
<sequence>MFRSKSFNINNRSVGFGPLTRSKSCTDMYTTLVNMKTFITIKEVSPEEAFYATEKMLTETMAEDWFYFDFLKLDKEQERWKMRYNQAVSILNCLSTNAKIQSMRDKTDGSKKFFAVAYFRGIPVGALQLLVQDNHENELPEVSFLATHCGIRGCGVLLIEYAVNKSQQLGMEGKLKLSPYDEARQAYINMGFMNINGGMELHPAARNDKWKWNKITSRYECCQIFGAIH</sequence>
<dbReference type="EMBL" id="CBSV010000042">
    <property type="protein sequence ID" value="CDH00179.1"/>
    <property type="molecule type" value="Genomic_DNA"/>
</dbReference>
<proteinExistence type="predicted"/>
<comment type="caution">
    <text evidence="1">The sequence shown here is derived from an EMBL/GenBank/DDBJ whole genome shotgun (WGS) entry which is preliminary data.</text>
</comment>
<gene>
    <name evidence="1" type="ORF">XBFM1_1360002</name>
</gene>
<dbReference type="AlphaFoldDB" id="A0A077NNP7"/>
<dbReference type="Gene3D" id="3.40.630.30">
    <property type="match status" value="1"/>
</dbReference>
<dbReference type="Proteomes" id="UP000028487">
    <property type="component" value="Unassembled WGS sequence"/>
</dbReference>
<dbReference type="HOGENOM" id="CLU_105453_0_0_6"/>
<evidence type="ECO:0008006" key="3">
    <source>
        <dbReference type="Google" id="ProtNLM"/>
    </source>
</evidence>